<evidence type="ECO:0000259" key="6">
    <source>
        <dbReference type="PROSITE" id="PS50109"/>
    </source>
</evidence>
<feature type="transmembrane region" description="Helical" evidence="5">
    <location>
        <begin position="418"/>
        <end position="437"/>
    </location>
</feature>
<dbReference type="OrthoDB" id="9813024at2"/>
<dbReference type="SUPFAM" id="SSF47384">
    <property type="entry name" value="Homodimeric domain of signal transducing histidine kinase"/>
    <property type="match status" value="1"/>
</dbReference>
<dbReference type="AlphaFoldDB" id="F2NG64"/>
<dbReference type="InterPro" id="IPR036890">
    <property type="entry name" value="HATPase_C_sf"/>
</dbReference>
<feature type="domain" description="Response regulatory" evidence="7">
    <location>
        <begin position="823"/>
        <end position="943"/>
    </location>
</feature>
<dbReference type="InterPro" id="IPR035965">
    <property type="entry name" value="PAS-like_dom_sf"/>
</dbReference>
<dbReference type="SUPFAM" id="SSF55785">
    <property type="entry name" value="PYP-like sensor domain (PAS domain)"/>
    <property type="match status" value="1"/>
</dbReference>
<dbReference type="InterPro" id="IPR000014">
    <property type="entry name" value="PAS"/>
</dbReference>
<feature type="transmembrane region" description="Helical" evidence="5">
    <location>
        <begin position="198"/>
        <end position="215"/>
    </location>
</feature>
<evidence type="ECO:0000256" key="5">
    <source>
        <dbReference type="SAM" id="Phobius"/>
    </source>
</evidence>
<dbReference type="NCBIfam" id="TIGR00229">
    <property type="entry name" value="sensory_box"/>
    <property type="match status" value="1"/>
</dbReference>
<dbReference type="EC" id="2.7.13.3" evidence="2"/>
<dbReference type="InterPro" id="IPR003661">
    <property type="entry name" value="HisK_dim/P_dom"/>
</dbReference>
<dbReference type="InterPro" id="IPR001789">
    <property type="entry name" value="Sig_transdc_resp-reg_receiver"/>
</dbReference>
<evidence type="ECO:0000313" key="9">
    <source>
        <dbReference type="Proteomes" id="UP000000483"/>
    </source>
</evidence>
<keyword evidence="9" id="KW-1185">Reference proteome</keyword>
<name>F2NG64_DESAR</name>
<dbReference type="PANTHER" id="PTHR43065">
    <property type="entry name" value="SENSOR HISTIDINE KINASE"/>
    <property type="match status" value="1"/>
</dbReference>
<dbReference type="SMART" id="SM00448">
    <property type="entry name" value="REC"/>
    <property type="match status" value="1"/>
</dbReference>
<dbReference type="CDD" id="cd17546">
    <property type="entry name" value="REC_hyHK_CKI1_RcsC-like"/>
    <property type="match status" value="1"/>
</dbReference>
<evidence type="ECO:0000256" key="3">
    <source>
        <dbReference type="ARBA" id="ARBA00022553"/>
    </source>
</evidence>
<dbReference type="InterPro" id="IPR013656">
    <property type="entry name" value="PAS_4"/>
</dbReference>
<dbReference type="PANTHER" id="PTHR43065:SF42">
    <property type="entry name" value="TWO-COMPONENT SENSOR PPRA"/>
    <property type="match status" value="1"/>
</dbReference>
<dbReference type="eggNOG" id="COG2204">
    <property type="taxonomic scope" value="Bacteria"/>
</dbReference>
<evidence type="ECO:0000313" key="8">
    <source>
        <dbReference type="EMBL" id="AEB08477.1"/>
    </source>
</evidence>
<reference evidence="8 9" key="1">
    <citation type="journal article" date="2011" name="Stand. Genomic Sci.">
        <title>Complete genome sequence of the acetate-degrading sulfate reducer Desulfobacca acetoxidans type strain (ASRB2).</title>
        <authorList>
            <person name="Goker M."/>
            <person name="Teshima H."/>
            <person name="Lapidus A."/>
            <person name="Nolan M."/>
            <person name="Lucas S."/>
            <person name="Hammon N."/>
            <person name="Deshpande S."/>
            <person name="Cheng J.F."/>
            <person name="Tapia R."/>
            <person name="Han C."/>
            <person name="Goodwin L."/>
            <person name="Pitluck S."/>
            <person name="Huntemann M."/>
            <person name="Liolios K."/>
            <person name="Ivanova N."/>
            <person name="Pagani I."/>
            <person name="Mavromatis K."/>
            <person name="Ovchinikova G."/>
            <person name="Pati A."/>
            <person name="Chen A."/>
            <person name="Palaniappan K."/>
            <person name="Land M."/>
            <person name="Hauser L."/>
            <person name="Brambilla E.M."/>
            <person name="Rohde M."/>
            <person name="Spring S."/>
            <person name="Detter J.C."/>
            <person name="Woyke T."/>
            <person name="Bristow J."/>
            <person name="Eisen J.A."/>
            <person name="Markowitz V."/>
            <person name="Hugenholtz P."/>
            <person name="Kyrpides N.C."/>
            <person name="Klenk H.P."/>
        </authorList>
    </citation>
    <scope>NUCLEOTIDE SEQUENCE [LARGE SCALE GENOMIC DNA]</scope>
    <source>
        <strain evidence="9">ATCC 700848 / DSM 11109 / ASRB2</strain>
    </source>
</reference>
<evidence type="ECO:0000256" key="1">
    <source>
        <dbReference type="ARBA" id="ARBA00000085"/>
    </source>
</evidence>
<dbReference type="Gene3D" id="3.30.450.20">
    <property type="entry name" value="PAS domain"/>
    <property type="match status" value="1"/>
</dbReference>
<dbReference type="Pfam" id="PF08448">
    <property type="entry name" value="PAS_4"/>
    <property type="match status" value="1"/>
</dbReference>
<feature type="transmembrane region" description="Helical" evidence="5">
    <location>
        <begin position="235"/>
        <end position="258"/>
    </location>
</feature>
<dbReference type="HOGENOM" id="CLU_310737_0_0_7"/>
<feature type="transmembrane region" description="Helical" evidence="5">
    <location>
        <begin position="154"/>
        <end position="177"/>
    </location>
</feature>
<accession>F2NG64</accession>
<keyword evidence="5" id="KW-1133">Transmembrane helix</keyword>
<dbReference type="InterPro" id="IPR036097">
    <property type="entry name" value="HisK_dim/P_sf"/>
</dbReference>
<dbReference type="PRINTS" id="PR00344">
    <property type="entry name" value="BCTRLSENSOR"/>
</dbReference>
<dbReference type="PROSITE" id="PS50110">
    <property type="entry name" value="RESPONSE_REGULATORY"/>
    <property type="match status" value="1"/>
</dbReference>
<dbReference type="Pfam" id="PF02518">
    <property type="entry name" value="HATPase_c"/>
    <property type="match status" value="1"/>
</dbReference>
<dbReference type="eggNOG" id="COG4191">
    <property type="taxonomic scope" value="Bacteria"/>
</dbReference>
<evidence type="ECO:0000256" key="4">
    <source>
        <dbReference type="PROSITE-ProRule" id="PRU00169"/>
    </source>
</evidence>
<dbReference type="Pfam" id="PF00072">
    <property type="entry name" value="Response_reg"/>
    <property type="match status" value="1"/>
</dbReference>
<dbReference type="SMART" id="SM00091">
    <property type="entry name" value="PAS"/>
    <property type="match status" value="1"/>
</dbReference>
<keyword evidence="8" id="KW-0808">Transferase</keyword>
<sequence length="946" mass="104528">MLALLQAQRDYLSFLTGLGCLFVFLLGLTLRRHPQFPRSFIWLGFFALCQCCFEWFSLIMPVLGGPVLSERLKLLQLLANVVFLTEFGVSIILPLKWRVWGRALAGLYLVGLIASAWVGLSQVWLPAAVIARLATSIWTIVALWQVAISTKSGILHGAALSLAGLLLSQALPLYPGIVPWQNWEQYFMAAPDIIQMSVLRSLFSLCLALTLWIYYQNQLWQRTAEVAALWRWPLYGSFALVLVIFLTLGIGGLATGWYGRYLDADMRQILITRVRTLASALNPEAIKQLQGNEADLGTEVYENLKKKLISIRQANGDCRFVYLMVWRSPYPVLLVDSEDVSSANYSPPGQIYYEASAELKTLLQQGQAFVKGPNSDRWGTWISGFEFIRVASTGQNLAVVGMDVDAKDWQKKIRLHRLLPLSLTLLITLLLTGLYIFQQRLFDAGRHLSESEERYRTLVEGSPDIICLLDQKWRFLAINRVGLDRLGVQEGSIPDQSFCELWPREMQSILTAAKQQVEQGRPAAFEGEMSLRGEPTSVWQVVLNPIKGKNKGGLRYVGIMTEITEKKKLEEEQARADKLESLGFLAGGIAHDFNNILAVIRGNAGLALLSLPAGSRELNNLIVIEGACLKAQSLAQQLLTFAQGGVPVKKLSDLKELIQETFIFATRGSPVRCEFNLATDLWAAEIDAGQISQVFHNLAINAVQAMPTGGAIRVQAENAVLQTSSGFSLPPGEYVKITVTDQGVGILPKYLAKVFDPYFTTKQVGSGLGLTTVFSIVKKHGGDISVQSTLGEGTVFVIHLPASLKKVSSVIPERKQVAFGHGRILVMDDQTDVRETLGKMLQRLGYEVDFAEDGQEAFERYTAAHKEGRGFDAVILDLTVPGGMGGKEAQAKIKAIDPQARVIVTSGYADDPILSDYQNYGFCEAIAKPVDIVELSRVIIRAGKKK</sequence>
<feature type="transmembrane region" description="Helical" evidence="5">
    <location>
        <begin position="40"/>
        <end position="62"/>
    </location>
</feature>
<feature type="transmembrane region" description="Helical" evidence="5">
    <location>
        <begin position="99"/>
        <end position="120"/>
    </location>
</feature>
<proteinExistence type="predicted"/>
<gene>
    <name evidence="8" type="ordered locus">Desac_0591</name>
</gene>
<dbReference type="Gene3D" id="3.40.50.2300">
    <property type="match status" value="1"/>
</dbReference>
<evidence type="ECO:0000259" key="7">
    <source>
        <dbReference type="PROSITE" id="PS50110"/>
    </source>
</evidence>
<dbReference type="Gene3D" id="3.30.565.10">
    <property type="entry name" value="Histidine kinase-like ATPase, C-terminal domain"/>
    <property type="match status" value="1"/>
</dbReference>
<protein>
    <recommendedName>
        <fullName evidence="2">histidine kinase</fullName>
        <ecNumber evidence="2">2.7.13.3</ecNumber>
    </recommendedName>
</protein>
<dbReference type="Proteomes" id="UP000000483">
    <property type="component" value="Chromosome"/>
</dbReference>
<feature type="transmembrane region" description="Helical" evidence="5">
    <location>
        <begin position="74"/>
        <end position="93"/>
    </location>
</feature>
<keyword evidence="8" id="KW-0418">Kinase</keyword>
<feature type="transmembrane region" description="Helical" evidence="5">
    <location>
        <begin position="12"/>
        <end position="28"/>
    </location>
</feature>
<evidence type="ECO:0000256" key="2">
    <source>
        <dbReference type="ARBA" id="ARBA00012438"/>
    </source>
</evidence>
<comment type="catalytic activity">
    <reaction evidence="1">
        <text>ATP + protein L-histidine = ADP + protein N-phospho-L-histidine.</text>
        <dbReference type="EC" id="2.7.13.3"/>
    </reaction>
</comment>
<dbReference type="Gene3D" id="1.10.287.130">
    <property type="match status" value="1"/>
</dbReference>
<keyword evidence="5" id="KW-0472">Membrane</keyword>
<dbReference type="InterPro" id="IPR004358">
    <property type="entry name" value="Sig_transdc_His_kin-like_C"/>
</dbReference>
<dbReference type="CDD" id="cd00082">
    <property type="entry name" value="HisKA"/>
    <property type="match status" value="1"/>
</dbReference>
<dbReference type="InterPro" id="IPR003594">
    <property type="entry name" value="HATPase_dom"/>
</dbReference>
<dbReference type="SUPFAM" id="SSF52172">
    <property type="entry name" value="CheY-like"/>
    <property type="match status" value="1"/>
</dbReference>
<reference evidence="9" key="2">
    <citation type="submission" date="2011-03" db="EMBL/GenBank/DDBJ databases">
        <title>The complete genome of Desulfobacca acetoxidans DSM 11109.</title>
        <authorList>
            <consortium name="US DOE Joint Genome Institute (JGI-PGF)"/>
            <person name="Lucas S."/>
            <person name="Copeland A."/>
            <person name="Lapidus A."/>
            <person name="Bruce D."/>
            <person name="Goodwin L."/>
            <person name="Pitluck S."/>
            <person name="Peters L."/>
            <person name="Kyrpides N."/>
            <person name="Mavromatis K."/>
            <person name="Ivanova N."/>
            <person name="Ovchinnikova G."/>
            <person name="Teshima H."/>
            <person name="Detter J.C."/>
            <person name="Han C."/>
            <person name="Land M."/>
            <person name="Hauser L."/>
            <person name="Markowitz V."/>
            <person name="Cheng J.-F."/>
            <person name="Hugenholtz P."/>
            <person name="Woyke T."/>
            <person name="Wu D."/>
            <person name="Spring S."/>
            <person name="Schueler E."/>
            <person name="Brambilla E."/>
            <person name="Klenk H.-P."/>
            <person name="Eisen J.A."/>
        </authorList>
    </citation>
    <scope>NUCLEOTIDE SEQUENCE [LARGE SCALE GENOMIC DNA]</scope>
    <source>
        <strain evidence="9">ATCC 700848 / DSM 11109 / ASRB2</strain>
    </source>
</reference>
<dbReference type="RefSeq" id="WP_013705590.1">
    <property type="nucleotide sequence ID" value="NC_015388.1"/>
</dbReference>
<dbReference type="PROSITE" id="PS50109">
    <property type="entry name" value="HIS_KIN"/>
    <property type="match status" value="1"/>
</dbReference>
<dbReference type="SUPFAM" id="SSF55874">
    <property type="entry name" value="ATPase domain of HSP90 chaperone/DNA topoisomerase II/histidine kinase"/>
    <property type="match status" value="1"/>
</dbReference>
<keyword evidence="5" id="KW-0812">Transmembrane</keyword>
<dbReference type="STRING" id="880072.Desac_0591"/>
<organism evidence="8 9">
    <name type="scientific">Desulfobacca acetoxidans (strain ATCC 700848 / DSM 11109 / ASRB2)</name>
    <dbReference type="NCBI Taxonomy" id="880072"/>
    <lineage>
        <taxon>Bacteria</taxon>
        <taxon>Pseudomonadati</taxon>
        <taxon>Thermodesulfobacteriota</taxon>
        <taxon>Desulfobaccia</taxon>
        <taxon>Desulfobaccales</taxon>
        <taxon>Desulfobaccaceae</taxon>
        <taxon>Desulfobacca</taxon>
    </lineage>
</organism>
<feature type="domain" description="Histidine kinase" evidence="6">
    <location>
        <begin position="588"/>
        <end position="804"/>
    </location>
</feature>
<dbReference type="GO" id="GO:0000155">
    <property type="term" value="F:phosphorelay sensor kinase activity"/>
    <property type="evidence" value="ECO:0007669"/>
    <property type="project" value="InterPro"/>
</dbReference>
<dbReference type="InterPro" id="IPR011006">
    <property type="entry name" value="CheY-like_superfamily"/>
</dbReference>
<feature type="transmembrane region" description="Helical" evidence="5">
    <location>
        <begin position="127"/>
        <end position="148"/>
    </location>
</feature>
<feature type="modified residue" description="4-aspartylphosphate" evidence="4">
    <location>
        <position position="877"/>
    </location>
</feature>
<dbReference type="EMBL" id="CP002629">
    <property type="protein sequence ID" value="AEB08477.1"/>
    <property type="molecule type" value="Genomic_DNA"/>
</dbReference>
<dbReference type="SMART" id="SM00387">
    <property type="entry name" value="HATPase_c"/>
    <property type="match status" value="1"/>
</dbReference>
<keyword evidence="3 4" id="KW-0597">Phosphoprotein</keyword>
<dbReference type="KEGG" id="dao:Desac_0591"/>
<dbReference type="InterPro" id="IPR005467">
    <property type="entry name" value="His_kinase_dom"/>
</dbReference>